<sequence length="94" mass="10404">MSRYCTDQQAPPASGRNTGSNLRVCDRLTDSRRSLSCLAYFPGDSIADSIQIRVRHGARYLAQNSNEQQQARSNSKCSPLLIPSGQPRHSRSPL</sequence>
<comment type="caution">
    <text evidence="2">The sequence shown here is derived from an EMBL/GenBank/DDBJ whole genome shotgun (WGS) entry which is preliminary data.</text>
</comment>
<dbReference type="AlphaFoldDB" id="G4TSC7"/>
<accession>G4TSC7</accession>
<feature type="compositionally biased region" description="Polar residues" evidence="1">
    <location>
        <begin position="63"/>
        <end position="77"/>
    </location>
</feature>
<organism evidence="2 3">
    <name type="scientific">Serendipita indica (strain DSM 11827)</name>
    <name type="common">Root endophyte fungus</name>
    <name type="synonym">Piriformospora indica</name>
    <dbReference type="NCBI Taxonomy" id="1109443"/>
    <lineage>
        <taxon>Eukaryota</taxon>
        <taxon>Fungi</taxon>
        <taxon>Dikarya</taxon>
        <taxon>Basidiomycota</taxon>
        <taxon>Agaricomycotina</taxon>
        <taxon>Agaricomycetes</taxon>
        <taxon>Sebacinales</taxon>
        <taxon>Serendipitaceae</taxon>
        <taxon>Serendipita</taxon>
    </lineage>
</organism>
<dbReference type="Proteomes" id="UP000007148">
    <property type="component" value="Unassembled WGS sequence"/>
</dbReference>
<dbReference type="InParanoid" id="G4TSC7"/>
<keyword evidence="3" id="KW-1185">Reference proteome</keyword>
<proteinExistence type="predicted"/>
<reference evidence="2 3" key="1">
    <citation type="journal article" date="2011" name="PLoS Pathog.">
        <title>Endophytic Life Strategies Decoded by Genome and Transcriptome Analyses of the Mutualistic Root Symbiont Piriformospora indica.</title>
        <authorList>
            <person name="Zuccaro A."/>
            <person name="Lahrmann U."/>
            <person name="Guldener U."/>
            <person name="Langen G."/>
            <person name="Pfiffi S."/>
            <person name="Biedenkopf D."/>
            <person name="Wong P."/>
            <person name="Samans B."/>
            <person name="Grimm C."/>
            <person name="Basiewicz M."/>
            <person name="Murat C."/>
            <person name="Martin F."/>
            <person name="Kogel K.H."/>
        </authorList>
    </citation>
    <scope>NUCLEOTIDE SEQUENCE [LARGE SCALE GENOMIC DNA]</scope>
    <source>
        <strain evidence="2 3">DSM 11827</strain>
    </source>
</reference>
<dbReference type="EMBL" id="CAFZ01000291">
    <property type="protein sequence ID" value="CCA74220.1"/>
    <property type="molecule type" value="Genomic_DNA"/>
</dbReference>
<protein>
    <submittedName>
        <fullName evidence="2">Uncharacterized protein</fullName>
    </submittedName>
</protein>
<name>G4TSC7_SERID</name>
<evidence type="ECO:0000313" key="3">
    <source>
        <dbReference type="Proteomes" id="UP000007148"/>
    </source>
</evidence>
<evidence type="ECO:0000313" key="2">
    <source>
        <dbReference type="EMBL" id="CCA74220.1"/>
    </source>
</evidence>
<gene>
    <name evidence="2" type="ORF">PIIN_08173</name>
</gene>
<evidence type="ECO:0000256" key="1">
    <source>
        <dbReference type="SAM" id="MobiDB-lite"/>
    </source>
</evidence>
<feature type="region of interest" description="Disordered" evidence="1">
    <location>
        <begin position="63"/>
        <end position="94"/>
    </location>
</feature>
<feature type="region of interest" description="Disordered" evidence="1">
    <location>
        <begin position="1"/>
        <end position="22"/>
    </location>
</feature>
<feature type="compositionally biased region" description="Polar residues" evidence="1">
    <location>
        <begin position="1"/>
        <end position="21"/>
    </location>
</feature>
<dbReference type="HOGENOM" id="CLU_2386997_0_0_1"/>